<dbReference type="Pfam" id="PF18863">
    <property type="entry name" value="AbiJ_NTD4"/>
    <property type="match status" value="1"/>
</dbReference>
<sequence>MFFSKRKGLVPIKIEIQKESIDNDLRYGLWNALHLFIWEKYDGDTYYVTFEKANLFWLFRKYWHNFFKLPIDNMPNNFRNVIERIRKYFFECEWYEVYDFIEFTAQNCPNSLKKDFIEFVNIVLEKELSAYRFVDEQLTDITDEQEIESIETAINSSNKFSGTNIHLKAALSFLTDRNKPDYRNSVKESISAVEALCVTLSGDPKATLGASLNSIEKSHSLHPAFKKALTSLYGYTSDSDGIRHALLDESTISYSDAKYMLVSCSAFINYVIGKISEN</sequence>
<reference evidence="2 3" key="1">
    <citation type="submission" date="2014-07" db="EMBL/GenBank/DDBJ databases">
        <authorList>
            <person name="Harkins D.M."/>
            <person name="Lesho E."/>
            <person name="Waterman P.E."/>
            <person name="Chan A."/>
            <person name="Fouts D.E."/>
        </authorList>
    </citation>
    <scope>NUCLEOTIDE SEQUENCE [LARGE SCALE GENOMIC DNA]</scope>
    <source>
        <strain evidence="2 3">MRSN 3527</strain>
    </source>
</reference>
<evidence type="ECO:0000313" key="3">
    <source>
        <dbReference type="Proteomes" id="UP000036122"/>
    </source>
</evidence>
<name>A0A0J1A937_ACIBA</name>
<dbReference type="AlphaFoldDB" id="A0A0J1A937"/>
<organism evidence="2 3">
    <name type="scientific">Acinetobacter baumannii MRSN 3527</name>
    <dbReference type="NCBI Taxonomy" id="1409923"/>
    <lineage>
        <taxon>Bacteria</taxon>
        <taxon>Pseudomonadati</taxon>
        <taxon>Pseudomonadota</taxon>
        <taxon>Gammaproteobacteria</taxon>
        <taxon>Moraxellales</taxon>
        <taxon>Moraxellaceae</taxon>
        <taxon>Acinetobacter</taxon>
        <taxon>Acinetobacter calcoaceticus/baumannii complex</taxon>
    </lineage>
</organism>
<dbReference type="PATRIC" id="fig|1409923.3.peg.84"/>
<dbReference type="Proteomes" id="UP000036122">
    <property type="component" value="Unassembled WGS sequence"/>
</dbReference>
<proteinExistence type="predicted"/>
<feature type="domain" description="HEPN AbiJ-N-terminal" evidence="1">
    <location>
        <begin position="1"/>
        <end position="156"/>
    </location>
</feature>
<evidence type="ECO:0000313" key="2">
    <source>
        <dbReference type="EMBL" id="KLT90800.1"/>
    </source>
</evidence>
<evidence type="ECO:0000259" key="1">
    <source>
        <dbReference type="Pfam" id="PF18863"/>
    </source>
</evidence>
<dbReference type="InterPro" id="IPR049503">
    <property type="entry name" value="AbiJ_NTD4"/>
</dbReference>
<protein>
    <recommendedName>
        <fullName evidence="1">HEPN AbiJ-N-terminal domain-containing protein</fullName>
    </recommendedName>
</protein>
<gene>
    <name evidence="2" type="ORF">T630_0136</name>
</gene>
<accession>A0A0J1A937</accession>
<dbReference type="EMBL" id="JPHZ01000008">
    <property type="protein sequence ID" value="KLT90800.1"/>
    <property type="molecule type" value="Genomic_DNA"/>
</dbReference>
<dbReference type="RefSeq" id="WP_000466280.1">
    <property type="nucleotide sequence ID" value="NZ_JPHZ01000008.1"/>
</dbReference>
<comment type="caution">
    <text evidence="2">The sequence shown here is derived from an EMBL/GenBank/DDBJ whole genome shotgun (WGS) entry which is preliminary data.</text>
</comment>